<reference evidence="2 3" key="1">
    <citation type="submission" date="2013-11" db="EMBL/GenBank/DDBJ databases">
        <title>Genome sequencing of Stegodyphus mimosarum.</title>
        <authorList>
            <person name="Bechsgaard J."/>
        </authorList>
    </citation>
    <scope>NUCLEOTIDE SEQUENCE [LARGE SCALE GENOMIC DNA]</scope>
</reference>
<dbReference type="OrthoDB" id="2136082at2759"/>
<sequence>MIHKLEKENQELQQQAKVNGQEVRRLKMQLKNKDRFSSQNASIPKHSVQNEPLKTEVTKTVPNITKTLKETPTRLKLVKAPVGKIPLPQNISKTFSKTEKRNSVKQDALKNEKRTVPSLGAKDFAPKKQVKKVSKLPVTKAGSTFVVTKPIVHKSSVKQNQQSHMPAEINVEEKIQEMRENIAAKKIQRSWRDHQKRNLAKTGFQNVEKAMAFIVASMKHHRQLKEKLNLLIKTRNLLNTMQKNDNDDIVHAVQVTVKKVWE</sequence>
<feature type="non-terminal residue" evidence="2">
    <location>
        <position position="262"/>
    </location>
</feature>
<organism evidence="2 3">
    <name type="scientific">Stegodyphus mimosarum</name>
    <name type="common">African social velvet spider</name>
    <dbReference type="NCBI Taxonomy" id="407821"/>
    <lineage>
        <taxon>Eukaryota</taxon>
        <taxon>Metazoa</taxon>
        <taxon>Ecdysozoa</taxon>
        <taxon>Arthropoda</taxon>
        <taxon>Chelicerata</taxon>
        <taxon>Arachnida</taxon>
        <taxon>Araneae</taxon>
        <taxon>Araneomorphae</taxon>
        <taxon>Entelegynae</taxon>
        <taxon>Eresoidea</taxon>
        <taxon>Eresidae</taxon>
        <taxon>Stegodyphus</taxon>
    </lineage>
</organism>
<gene>
    <name evidence="2" type="ORF">X975_10441</name>
</gene>
<accession>A0A087UUX8</accession>
<evidence type="ECO:0000256" key="1">
    <source>
        <dbReference type="SAM" id="MobiDB-lite"/>
    </source>
</evidence>
<dbReference type="AlphaFoldDB" id="A0A087UUX8"/>
<evidence type="ECO:0000313" key="3">
    <source>
        <dbReference type="Proteomes" id="UP000054359"/>
    </source>
</evidence>
<dbReference type="Proteomes" id="UP000054359">
    <property type="component" value="Unassembled WGS sequence"/>
</dbReference>
<feature type="region of interest" description="Disordered" evidence="1">
    <location>
        <begin position="1"/>
        <end position="22"/>
    </location>
</feature>
<feature type="compositionally biased region" description="Basic and acidic residues" evidence="1">
    <location>
        <begin position="1"/>
        <end position="10"/>
    </location>
</feature>
<name>A0A087UUX8_STEMI</name>
<proteinExistence type="predicted"/>
<dbReference type="PROSITE" id="PS50096">
    <property type="entry name" value="IQ"/>
    <property type="match status" value="1"/>
</dbReference>
<evidence type="ECO:0000313" key="2">
    <source>
        <dbReference type="EMBL" id="KFM81167.1"/>
    </source>
</evidence>
<keyword evidence="3" id="KW-1185">Reference proteome</keyword>
<protein>
    <submittedName>
        <fullName evidence="2">Uncharacterized protein</fullName>
    </submittedName>
</protein>
<dbReference type="EMBL" id="KK121769">
    <property type="protein sequence ID" value="KFM81167.1"/>
    <property type="molecule type" value="Genomic_DNA"/>
</dbReference>